<name>A0ACD5DCY0_9LACO</name>
<accession>A0ACD5DCY0</accession>
<dbReference type="EMBL" id="CP168151">
    <property type="protein sequence ID" value="XFD39234.1"/>
    <property type="molecule type" value="Genomic_DNA"/>
</dbReference>
<proteinExistence type="predicted"/>
<evidence type="ECO:0000313" key="2">
    <source>
        <dbReference type="Proteomes" id="UP001149860"/>
    </source>
</evidence>
<dbReference type="Proteomes" id="UP001149860">
    <property type="component" value="Chromosome"/>
</dbReference>
<gene>
    <name evidence="1" type="ORF">O0236_007295</name>
</gene>
<keyword evidence="2" id="KW-1185">Reference proteome</keyword>
<evidence type="ECO:0000313" key="1">
    <source>
        <dbReference type="EMBL" id="XFD39234.1"/>
    </source>
</evidence>
<reference evidence="1" key="1">
    <citation type="submission" date="2024-08" db="EMBL/GenBank/DDBJ databases">
        <title>Lentilactobacillus sp. nov., isolated from tree bark.</title>
        <authorList>
            <person name="Phuengjayaem S."/>
            <person name="Tanasupawat S."/>
        </authorList>
    </citation>
    <scope>NUCLEOTIDE SEQUENCE</scope>
    <source>
        <strain evidence="1">SPB1-3</strain>
    </source>
</reference>
<organism evidence="1 2">
    <name type="scientific">Lentilactobacillus terminaliae</name>
    <dbReference type="NCBI Taxonomy" id="3003483"/>
    <lineage>
        <taxon>Bacteria</taxon>
        <taxon>Bacillati</taxon>
        <taxon>Bacillota</taxon>
        <taxon>Bacilli</taxon>
        <taxon>Lactobacillales</taxon>
        <taxon>Lactobacillaceae</taxon>
        <taxon>Lentilactobacillus</taxon>
    </lineage>
</organism>
<sequence length="218" mass="24556">MKRFDNLMPMQLQYFAENDQGTDDANDNVNEPLDNAGSENNSDDAKDDDDHEENDDDPSKVIEKLQGRIGKEQGKKNELQQQLDKAQAELKKLRGGKDAKEPDKTPEQIEVEKLRMQLERRDILDSTLDVFKESKIDVPKDIVELFISDDRDQTIDNAGKLLNYVTSIKKDTEASVRSEYAGGKVPKSTKHINNAGNFGTQVAKSGNDRIPLQSNYSN</sequence>
<protein>
    <submittedName>
        <fullName evidence="1">DUF4355 domain-containing protein</fullName>
    </submittedName>
</protein>